<protein>
    <submittedName>
        <fullName evidence="2">Uncharacterized protein</fullName>
    </submittedName>
</protein>
<dbReference type="InParanoid" id="A0A409Y866"/>
<feature type="compositionally biased region" description="Basic residues" evidence="1">
    <location>
        <begin position="349"/>
        <end position="359"/>
    </location>
</feature>
<keyword evidence="3" id="KW-1185">Reference proteome</keyword>
<dbReference type="Proteomes" id="UP000284842">
    <property type="component" value="Unassembled WGS sequence"/>
</dbReference>
<organism evidence="2 3">
    <name type="scientific">Panaeolus cyanescens</name>
    <dbReference type="NCBI Taxonomy" id="181874"/>
    <lineage>
        <taxon>Eukaryota</taxon>
        <taxon>Fungi</taxon>
        <taxon>Dikarya</taxon>
        <taxon>Basidiomycota</taxon>
        <taxon>Agaricomycotina</taxon>
        <taxon>Agaricomycetes</taxon>
        <taxon>Agaricomycetidae</taxon>
        <taxon>Agaricales</taxon>
        <taxon>Agaricineae</taxon>
        <taxon>Galeropsidaceae</taxon>
        <taxon>Panaeolus</taxon>
    </lineage>
</organism>
<proteinExistence type="predicted"/>
<comment type="caution">
    <text evidence="2">The sequence shown here is derived from an EMBL/GenBank/DDBJ whole genome shotgun (WGS) entry which is preliminary data.</text>
</comment>
<evidence type="ECO:0000256" key="1">
    <source>
        <dbReference type="SAM" id="MobiDB-lite"/>
    </source>
</evidence>
<feature type="region of interest" description="Disordered" evidence="1">
    <location>
        <begin position="237"/>
        <end position="275"/>
    </location>
</feature>
<feature type="region of interest" description="Disordered" evidence="1">
    <location>
        <begin position="388"/>
        <end position="415"/>
    </location>
</feature>
<reference evidence="2 3" key="1">
    <citation type="journal article" date="2018" name="Evol. Lett.">
        <title>Horizontal gene cluster transfer increased hallucinogenic mushroom diversity.</title>
        <authorList>
            <person name="Reynolds H.T."/>
            <person name="Vijayakumar V."/>
            <person name="Gluck-Thaler E."/>
            <person name="Korotkin H.B."/>
            <person name="Matheny P.B."/>
            <person name="Slot J.C."/>
        </authorList>
    </citation>
    <scope>NUCLEOTIDE SEQUENCE [LARGE SCALE GENOMIC DNA]</scope>
    <source>
        <strain evidence="2 3">2629</strain>
    </source>
</reference>
<name>A0A409Y866_9AGAR</name>
<evidence type="ECO:0000313" key="3">
    <source>
        <dbReference type="Proteomes" id="UP000284842"/>
    </source>
</evidence>
<dbReference type="AlphaFoldDB" id="A0A409Y866"/>
<feature type="compositionally biased region" description="Low complexity" evidence="1">
    <location>
        <begin position="29"/>
        <end position="86"/>
    </location>
</feature>
<feature type="compositionally biased region" description="Polar residues" evidence="1">
    <location>
        <begin position="441"/>
        <end position="453"/>
    </location>
</feature>
<feature type="compositionally biased region" description="Acidic residues" evidence="1">
    <location>
        <begin position="402"/>
        <end position="411"/>
    </location>
</feature>
<sequence length="494" mass="52502">MATTIVDNDITLTLARINSLTLQIPGADLSSSSTSNPSSEPSSSIPSSLSDPPSPNPLLSQSNSTAASSNTTIKTSASSENASTSSLKYINEKGDLPLLPTEMDETPSGMATPLSSEDSEQNTRSTASLPTTLSVRFAPLPELAPRKRRSAAPLGMAARKQLMRRRRGMASGAELDGVSNSGEPLQMSPSYAAANAGWTEEEIEIYRRRQEAIAARQAQNVAYVTAVDARIHEAEVENEEYRRARRKSHSKTSSSKAERTKSSGSAGKGNGGGENLAEIDVRKTVLGRIVKGASKTLFKKISSKELALQQQRGMIANGGGGGDDDGESSSTDDASLGLRRQQSDSGLKSSRRSSSHLRRTSTPPPLPLRPILLNGGSYTPVIVPRVSVEPQQQQQPQPEQQEAAEEEEEEEGRVWEEEIGETFPLNVGQTETFVEGRGVYSRTSTVESNGRSRSATPPITSTTTTATVVATTKAGKRASASLVSKVSAQAAVMT</sequence>
<feature type="compositionally biased region" description="Low complexity" evidence="1">
    <location>
        <begin position="389"/>
        <end position="401"/>
    </location>
</feature>
<feature type="region of interest" description="Disordered" evidence="1">
    <location>
        <begin position="314"/>
        <end position="373"/>
    </location>
</feature>
<evidence type="ECO:0000313" key="2">
    <source>
        <dbReference type="EMBL" id="PPQ99230.1"/>
    </source>
</evidence>
<feature type="region of interest" description="Disordered" evidence="1">
    <location>
        <begin position="26"/>
        <end position="129"/>
    </location>
</feature>
<dbReference type="OrthoDB" id="3265817at2759"/>
<gene>
    <name evidence="2" type="ORF">CVT24_009250</name>
</gene>
<feature type="region of interest" description="Disordered" evidence="1">
    <location>
        <begin position="440"/>
        <end position="462"/>
    </location>
</feature>
<accession>A0A409Y866</accession>
<dbReference type="EMBL" id="NHTK01001366">
    <property type="protein sequence ID" value="PPQ99230.1"/>
    <property type="molecule type" value="Genomic_DNA"/>
</dbReference>